<dbReference type="InterPro" id="IPR036942">
    <property type="entry name" value="Beta-barrel_TonB_sf"/>
</dbReference>
<dbReference type="Gene3D" id="2.40.170.20">
    <property type="entry name" value="TonB-dependent receptor, beta-barrel domain"/>
    <property type="match status" value="1"/>
</dbReference>
<feature type="chain" id="PRO_5011480983" description="TonB-dependent receptor" evidence="4">
    <location>
        <begin position="24"/>
        <end position="572"/>
    </location>
</feature>
<keyword evidence="6" id="KW-1185">Reference proteome</keyword>
<reference evidence="5 6" key="1">
    <citation type="submission" date="2016-10" db="EMBL/GenBank/DDBJ databases">
        <authorList>
            <person name="de Groot N.N."/>
        </authorList>
    </citation>
    <scope>NUCLEOTIDE SEQUENCE [LARGE SCALE GENOMIC DNA]</scope>
    <source>
        <strain evidence="5 6">DSM 23399</strain>
    </source>
</reference>
<gene>
    <name evidence="5" type="ORF">SAMN04489723_11140</name>
</gene>
<evidence type="ECO:0000256" key="4">
    <source>
        <dbReference type="SAM" id="SignalP"/>
    </source>
</evidence>
<name>A0A1I1BAG7_9BACT</name>
<dbReference type="STRING" id="237018.SAMN04489723_11140"/>
<evidence type="ECO:0008006" key="7">
    <source>
        <dbReference type="Google" id="ProtNLM"/>
    </source>
</evidence>
<feature type="signal peptide" evidence="4">
    <location>
        <begin position="1"/>
        <end position="23"/>
    </location>
</feature>
<keyword evidence="2" id="KW-0472">Membrane</keyword>
<dbReference type="AlphaFoldDB" id="A0A1I1BAG7"/>
<accession>A0A1I1BAG7</accession>
<keyword evidence="3" id="KW-0998">Cell outer membrane</keyword>
<dbReference type="OrthoDB" id="1264254at2"/>
<evidence type="ECO:0000256" key="3">
    <source>
        <dbReference type="ARBA" id="ARBA00023237"/>
    </source>
</evidence>
<protein>
    <recommendedName>
        <fullName evidence="7">TonB-dependent receptor</fullName>
    </recommendedName>
</protein>
<evidence type="ECO:0000256" key="2">
    <source>
        <dbReference type="ARBA" id="ARBA00023136"/>
    </source>
</evidence>
<organism evidence="5 6">
    <name type="scientific">Algoriphagus aquimarinus</name>
    <dbReference type="NCBI Taxonomy" id="237018"/>
    <lineage>
        <taxon>Bacteria</taxon>
        <taxon>Pseudomonadati</taxon>
        <taxon>Bacteroidota</taxon>
        <taxon>Cytophagia</taxon>
        <taxon>Cytophagales</taxon>
        <taxon>Cyclobacteriaceae</taxon>
        <taxon>Algoriphagus</taxon>
    </lineage>
</organism>
<sequence>MKKLATTILFTGIIGLTSGLVMAQTQQRGAVTDQEFVIRKDRVLTVPVQPRMYEKLPVLPKPTGMNEYRYLVTSYPLNLKPLDLKAEPSQKVYTPERMELFPGYVRAGYGNFASPLLEARYMGIDIADFNYSLQLNHQSFGKGPVLAEESKESHTNLGFDGSYFTDLFEVFGGISWNQDSYQFYGLDPRYTLDDNGAFKGFDSNVLQAVEVKAGIRELEKVGPFSYEGQLSFRNFTDSYLVKENQIGVEASGTFRPTDDWAGKVGFSYFSTNPEDLNYSLKRTYFAIRPTISYKYEAFNFTAGVNLVSENDSLENKASDFHVFPVLKANYQFAEEFGFFAEFSGDVKRNTYYSFVNENPYLGPSEQLLNTVQNYKFEAGIVGQFQGAFSYRAAANVSRYNQLHFFVNNYTSNLVTTDSARFSLVYDDKTTVYNINAELGYKFSDMYSLNSRLDLYQYDLSTQAEAWNKPVWELRINNQVTPLERLIVQANLNLMGGIKARGRDLSDVVGYSGPYDVVNLKTIADLQLKADYGITNRISIFAEGNNILNGKNMRWLNYPVRGIQFIGGASFKF</sequence>
<dbReference type="GO" id="GO:0009279">
    <property type="term" value="C:cell outer membrane"/>
    <property type="evidence" value="ECO:0007669"/>
    <property type="project" value="UniProtKB-SubCell"/>
</dbReference>
<dbReference type="EMBL" id="FOKK01000011">
    <property type="protein sequence ID" value="SFB45708.1"/>
    <property type="molecule type" value="Genomic_DNA"/>
</dbReference>
<dbReference type="SUPFAM" id="SSF56935">
    <property type="entry name" value="Porins"/>
    <property type="match status" value="1"/>
</dbReference>
<evidence type="ECO:0000313" key="6">
    <source>
        <dbReference type="Proteomes" id="UP000198790"/>
    </source>
</evidence>
<keyword evidence="4" id="KW-0732">Signal</keyword>
<comment type="subcellular location">
    <subcellularLocation>
        <location evidence="1">Cell outer membrane</location>
    </subcellularLocation>
</comment>
<dbReference type="Proteomes" id="UP000198790">
    <property type="component" value="Unassembled WGS sequence"/>
</dbReference>
<evidence type="ECO:0000313" key="5">
    <source>
        <dbReference type="EMBL" id="SFB45708.1"/>
    </source>
</evidence>
<evidence type="ECO:0000256" key="1">
    <source>
        <dbReference type="ARBA" id="ARBA00004442"/>
    </source>
</evidence>
<dbReference type="RefSeq" id="WP_092898698.1">
    <property type="nucleotide sequence ID" value="NZ_FOKK01000011.1"/>
</dbReference>
<proteinExistence type="predicted"/>